<dbReference type="OrthoDB" id="265955at2759"/>
<protein>
    <recommendedName>
        <fullName evidence="2">Splicing factor Cactin</fullName>
    </recommendedName>
</protein>
<dbReference type="AlphaFoldDB" id="A0A2H9TI60"/>
<keyword evidence="7" id="KW-1185">Reference proteome</keyword>
<gene>
    <name evidence="6" type="ORF">PSACC_02738</name>
</gene>
<dbReference type="GO" id="GO:0005737">
    <property type="term" value="C:cytoplasm"/>
    <property type="evidence" value="ECO:0007669"/>
    <property type="project" value="TreeGrafter"/>
</dbReference>
<evidence type="ECO:0000256" key="2">
    <source>
        <dbReference type="ARBA" id="ARBA00034534"/>
    </source>
</evidence>
<comment type="similarity">
    <text evidence="1">Belongs to the CACTIN family.</text>
</comment>
<evidence type="ECO:0000256" key="3">
    <source>
        <dbReference type="SAM" id="MobiDB-lite"/>
    </source>
</evidence>
<organism evidence="6 7">
    <name type="scientific">Paramicrosporidium saccamoebae</name>
    <dbReference type="NCBI Taxonomy" id="1246581"/>
    <lineage>
        <taxon>Eukaryota</taxon>
        <taxon>Fungi</taxon>
        <taxon>Fungi incertae sedis</taxon>
        <taxon>Cryptomycota</taxon>
        <taxon>Cryptomycota incertae sedis</taxon>
        <taxon>Paramicrosporidium</taxon>
    </lineage>
</organism>
<evidence type="ECO:0000259" key="5">
    <source>
        <dbReference type="Pfam" id="PF10312"/>
    </source>
</evidence>
<dbReference type="InterPro" id="IPR019134">
    <property type="entry name" value="Cactin_C"/>
</dbReference>
<evidence type="ECO:0000259" key="4">
    <source>
        <dbReference type="Pfam" id="PF09732"/>
    </source>
</evidence>
<sequence length="400" mass="46741">MTATGALLLSSSANRSASINDTSIGGEGMVHQHGRERSPDRRDAENWQHKERQFHRKQLVERAKVRLGERRETCFDVLLLNTVKCGIFSDRNPAKAVQATLEVVENILEVLEYEEDPTAREYWKALQAWVDFQRNSPQTGTRTNVSVRDDIRDMLGKKNYEELCRLEVQVKRKLQEPEVDPDYWGGLLLELKEFKLREWLVECNKRLLVLRRSENADLVSIEAYSASIQSERKSEKPDQPIVTNWDESLEALRLYESHLAMNGETDQILFDEEVNITQSRGAIKPRYVNWVTMKVEWTKYNLAHYTNENPPAPTPQAFAFNLFYPQLRDPTRVPTYTTEPDPSHPDTYQLLRFSGGPPYADLVFRLPAHRWELGHRQGFRCTFERSTLSLEFQFKRQFYR</sequence>
<proteinExistence type="inferred from homology"/>
<dbReference type="SMART" id="SM01050">
    <property type="entry name" value="CactinC_cactus"/>
    <property type="match status" value="1"/>
</dbReference>
<dbReference type="PANTHER" id="PTHR21737">
    <property type="entry name" value="POLYGLUTAMINE BINDING PROTEIN 1/MARVEL MEMBRANE-ASSOCIATING DOMAIN CONTAINING 3"/>
    <property type="match status" value="1"/>
</dbReference>
<evidence type="ECO:0000313" key="7">
    <source>
        <dbReference type="Proteomes" id="UP000240830"/>
    </source>
</evidence>
<accession>A0A2H9TI60</accession>
<comment type="caution">
    <text evidence="6">The sequence shown here is derived from an EMBL/GenBank/DDBJ whole genome shotgun (WGS) entry which is preliminary data.</text>
</comment>
<dbReference type="EMBL" id="MTSL01000174">
    <property type="protein sequence ID" value="PJF17426.1"/>
    <property type="molecule type" value="Genomic_DNA"/>
</dbReference>
<dbReference type="Proteomes" id="UP000240830">
    <property type="component" value="Unassembled WGS sequence"/>
</dbReference>
<feature type="compositionally biased region" description="Basic and acidic residues" evidence="3">
    <location>
        <begin position="33"/>
        <end position="50"/>
    </location>
</feature>
<dbReference type="InterPro" id="IPR018816">
    <property type="entry name" value="Cactin_central"/>
</dbReference>
<name>A0A2H9TI60_9FUNG</name>
<dbReference type="PANTHER" id="PTHR21737:SF4">
    <property type="entry name" value="SPLICING FACTOR CACTIN"/>
    <property type="match status" value="1"/>
</dbReference>
<feature type="domain" description="Splicing factor cactin central" evidence="5">
    <location>
        <begin position="40"/>
        <end position="200"/>
    </location>
</feature>
<dbReference type="Pfam" id="PF10312">
    <property type="entry name" value="Cactin_mid"/>
    <property type="match status" value="1"/>
</dbReference>
<dbReference type="GO" id="GO:0005681">
    <property type="term" value="C:spliceosomal complex"/>
    <property type="evidence" value="ECO:0007669"/>
    <property type="project" value="TreeGrafter"/>
</dbReference>
<reference evidence="6 7" key="1">
    <citation type="submission" date="2016-10" db="EMBL/GenBank/DDBJ databases">
        <title>The genome of Paramicrosporidium saccamoebae is the missing link in understanding Cryptomycota and Microsporidia evolution.</title>
        <authorList>
            <person name="Quandt C.A."/>
            <person name="Beaudet D."/>
            <person name="Corsaro D."/>
            <person name="Michel R."/>
            <person name="Corradi N."/>
            <person name="James T."/>
        </authorList>
    </citation>
    <scope>NUCLEOTIDE SEQUENCE [LARGE SCALE GENOMIC DNA]</scope>
    <source>
        <strain evidence="6 7">KSL3</strain>
    </source>
</reference>
<evidence type="ECO:0000256" key="1">
    <source>
        <dbReference type="ARBA" id="ARBA00006895"/>
    </source>
</evidence>
<dbReference type="GO" id="GO:0045292">
    <property type="term" value="P:mRNA cis splicing, via spliceosome"/>
    <property type="evidence" value="ECO:0007669"/>
    <property type="project" value="TreeGrafter"/>
</dbReference>
<feature type="domain" description="Splicing factor Cactin C-terminal" evidence="4">
    <location>
        <begin position="282"/>
        <end position="400"/>
    </location>
</feature>
<dbReference type="Pfam" id="PF09732">
    <property type="entry name" value="CactinC_cactus"/>
    <property type="match status" value="1"/>
</dbReference>
<feature type="region of interest" description="Disordered" evidence="3">
    <location>
        <begin position="18"/>
        <end position="50"/>
    </location>
</feature>
<evidence type="ECO:0000313" key="6">
    <source>
        <dbReference type="EMBL" id="PJF17426.1"/>
    </source>
</evidence>
<dbReference type="STRING" id="1246581.A0A2H9TI60"/>